<protein>
    <recommendedName>
        <fullName evidence="3">Outer membrane protein</fullName>
    </recommendedName>
</protein>
<organism evidence="1 2">
    <name type="scientific">Helicobacter brantae</name>
    <dbReference type="NCBI Taxonomy" id="375927"/>
    <lineage>
        <taxon>Bacteria</taxon>
        <taxon>Pseudomonadati</taxon>
        <taxon>Campylobacterota</taxon>
        <taxon>Epsilonproteobacteria</taxon>
        <taxon>Campylobacterales</taxon>
        <taxon>Helicobacteraceae</taxon>
        <taxon>Helicobacter</taxon>
    </lineage>
</organism>
<proteinExistence type="predicted"/>
<dbReference type="EMBL" id="NXLV01000003">
    <property type="protein sequence ID" value="RDU71434.1"/>
    <property type="molecule type" value="Genomic_DNA"/>
</dbReference>
<reference evidence="1 2" key="1">
    <citation type="submission" date="2018-04" db="EMBL/GenBank/DDBJ databases">
        <title>Novel Campyloabacter and Helicobacter Species and Strains.</title>
        <authorList>
            <person name="Mannion A.J."/>
            <person name="Shen Z."/>
            <person name="Fox J.G."/>
        </authorList>
    </citation>
    <scope>NUCLEOTIDE SEQUENCE [LARGE SCALE GENOMIC DNA]</scope>
    <source>
        <strain evidence="1 2">MIT 04-9366</strain>
    </source>
</reference>
<accession>A0A3D8J3L0</accession>
<dbReference type="AlphaFoldDB" id="A0A3D8J3L0"/>
<dbReference type="RefSeq" id="WP_115569146.1">
    <property type="nucleotide sequence ID" value="NZ_NXLV01000003.1"/>
</dbReference>
<keyword evidence="2" id="KW-1185">Reference proteome</keyword>
<evidence type="ECO:0000313" key="1">
    <source>
        <dbReference type="EMBL" id="RDU71434.1"/>
    </source>
</evidence>
<evidence type="ECO:0000313" key="2">
    <source>
        <dbReference type="Proteomes" id="UP000257045"/>
    </source>
</evidence>
<gene>
    <name evidence="1" type="ORF">CQA58_02485</name>
</gene>
<comment type="caution">
    <text evidence="1">The sequence shown here is derived from an EMBL/GenBank/DDBJ whole genome shotgun (WGS) entry which is preliminary data.</text>
</comment>
<dbReference type="Pfam" id="PF01856">
    <property type="entry name" value="HP_OMP"/>
    <property type="match status" value="1"/>
</dbReference>
<sequence>MKKKLLSLVVASLVCGSVTEAKFYLGVEGGYNGNLSTFTYEDNGLAPSSFKREIKEKGVVGNVVLGTEHFFGSGYFGLRWGVFAGYGSSWGEFEGEKTRLDTISMGANFDMFANFVAKENLMSGFFVGVEYAYTLLRPKDELILGKTYTTNVGTWSQSADYYVSNKTASNTAVVRVGLSTKVAEHHRFEIMAKVPVIFSENTSSFSFTNELNGQIKQKIDDTFKFNYKYIQGLVSYKYVF</sequence>
<name>A0A3D8J3L0_9HELI</name>
<dbReference type="InterPro" id="IPR002718">
    <property type="entry name" value="OMP_Helicobacter"/>
</dbReference>
<dbReference type="Proteomes" id="UP000257045">
    <property type="component" value="Unassembled WGS sequence"/>
</dbReference>
<evidence type="ECO:0008006" key="3">
    <source>
        <dbReference type="Google" id="ProtNLM"/>
    </source>
</evidence>
<dbReference type="OrthoDB" id="5325786at2"/>